<keyword evidence="1" id="KW-1133">Transmembrane helix</keyword>
<evidence type="ECO:0000313" key="2">
    <source>
        <dbReference type="EMBL" id="GAA0732140.1"/>
    </source>
</evidence>
<comment type="caution">
    <text evidence="2">The sequence shown here is derived from an EMBL/GenBank/DDBJ whole genome shotgun (WGS) entry which is preliminary data.</text>
</comment>
<gene>
    <name evidence="2" type="ORF">GCM10008906_01420</name>
</gene>
<dbReference type="EMBL" id="BAAACG010000001">
    <property type="protein sequence ID" value="GAA0732140.1"/>
    <property type="molecule type" value="Genomic_DNA"/>
</dbReference>
<keyword evidence="1" id="KW-0812">Transmembrane</keyword>
<organism evidence="2 3">
    <name type="scientific">Clostridium oceanicum</name>
    <dbReference type="NCBI Taxonomy" id="1543"/>
    <lineage>
        <taxon>Bacteria</taxon>
        <taxon>Bacillati</taxon>
        <taxon>Bacillota</taxon>
        <taxon>Clostridia</taxon>
        <taxon>Eubacteriales</taxon>
        <taxon>Clostridiaceae</taxon>
        <taxon>Clostridium</taxon>
    </lineage>
</organism>
<evidence type="ECO:0000256" key="1">
    <source>
        <dbReference type="SAM" id="Phobius"/>
    </source>
</evidence>
<keyword evidence="1" id="KW-0472">Membrane</keyword>
<proteinExistence type="predicted"/>
<accession>A0ABP3UET6</accession>
<protein>
    <submittedName>
        <fullName evidence="2">Uncharacterized protein</fullName>
    </submittedName>
</protein>
<feature type="transmembrane region" description="Helical" evidence="1">
    <location>
        <begin position="83"/>
        <end position="101"/>
    </location>
</feature>
<sequence>MIGSGSMNNVARRQKNNINYRKSRKVYKAYKNKRLRNVNCNYKLSSKDYKKAFKNKIKKSEIKKYKKRRKVFNKEQRFLKRRILFYFIIVLLVCFLALSFVKKQNKVYNGKSNENISGISNIMNKSIVHKVFS</sequence>
<reference evidence="3" key="1">
    <citation type="journal article" date="2019" name="Int. J. Syst. Evol. Microbiol.">
        <title>The Global Catalogue of Microorganisms (GCM) 10K type strain sequencing project: providing services to taxonomists for standard genome sequencing and annotation.</title>
        <authorList>
            <consortium name="The Broad Institute Genomics Platform"/>
            <consortium name="The Broad Institute Genome Sequencing Center for Infectious Disease"/>
            <person name="Wu L."/>
            <person name="Ma J."/>
        </authorList>
    </citation>
    <scope>NUCLEOTIDE SEQUENCE [LARGE SCALE GENOMIC DNA]</scope>
    <source>
        <strain evidence="3">JCM 1407</strain>
    </source>
</reference>
<dbReference type="Proteomes" id="UP001501510">
    <property type="component" value="Unassembled WGS sequence"/>
</dbReference>
<keyword evidence="3" id="KW-1185">Reference proteome</keyword>
<evidence type="ECO:0000313" key="3">
    <source>
        <dbReference type="Proteomes" id="UP001501510"/>
    </source>
</evidence>
<name>A0ABP3UET6_9CLOT</name>